<evidence type="ECO:0000256" key="8">
    <source>
        <dbReference type="SAM" id="Phobius"/>
    </source>
</evidence>
<dbReference type="SUPFAM" id="SSF82861">
    <property type="entry name" value="Mechanosensitive channel protein MscS (YggB), transmembrane region"/>
    <property type="match status" value="1"/>
</dbReference>
<evidence type="ECO:0000256" key="1">
    <source>
        <dbReference type="ARBA" id="ARBA00004651"/>
    </source>
</evidence>
<keyword evidence="12" id="KW-1185">Reference proteome</keyword>
<feature type="transmembrane region" description="Helical" evidence="8">
    <location>
        <begin position="278"/>
        <end position="300"/>
    </location>
</feature>
<feature type="transmembrane region" description="Helical" evidence="8">
    <location>
        <begin position="12"/>
        <end position="35"/>
    </location>
</feature>
<dbReference type="InterPro" id="IPR049142">
    <property type="entry name" value="MS_channel_1st"/>
</dbReference>
<keyword evidence="4 8" id="KW-0812">Transmembrane</keyword>
<comment type="subcellular location">
    <subcellularLocation>
        <location evidence="1">Cell membrane</location>
        <topology evidence="1">Multi-pass membrane protein</topology>
    </subcellularLocation>
</comment>
<dbReference type="Pfam" id="PF00924">
    <property type="entry name" value="MS_channel_2nd"/>
    <property type="match status" value="1"/>
</dbReference>
<evidence type="ECO:0000259" key="10">
    <source>
        <dbReference type="Pfam" id="PF21088"/>
    </source>
</evidence>
<reference evidence="11 12" key="1">
    <citation type="submission" date="2021-12" db="EMBL/GenBank/DDBJ databases">
        <title>Discovery of the Pendulisporaceae a myxobacterial family with distinct sporulation behavior and unique specialized metabolism.</title>
        <authorList>
            <person name="Garcia R."/>
            <person name="Popoff A."/>
            <person name="Bader C.D."/>
            <person name="Loehr J."/>
            <person name="Walesch S."/>
            <person name="Walt C."/>
            <person name="Boldt J."/>
            <person name="Bunk B."/>
            <person name="Haeckl F.J.F.P.J."/>
            <person name="Gunesch A.P."/>
            <person name="Birkelbach J."/>
            <person name="Nuebel U."/>
            <person name="Pietschmann T."/>
            <person name="Bach T."/>
            <person name="Mueller R."/>
        </authorList>
    </citation>
    <scope>NUCLEOTIDE SEQUENCE [LARGE SCALE GENOMIC DNA]</scope>
    <source>
        <strain evidence="11 12">MSr11954</strain>
    </source>
</reference>
<dbReference type="Proteomes" id="UP001370348">
    <property type="component" value="Chromosome"/>
</dbReference>
<evidence type="ECO:0000256" key="4">
    <source>
        <dbReference type="ARBA" id="ARBA00022692"/>
    </source>
</evidence>
<dbReference type="Gene3D" id="2.30.30.60">
    <property type="match status" value="1"/>
</dbReference>
<feature type="domain" description="Mechanosensitive ion channel transmembrane helices 2/3" evidence="10">
    <location>
        <begin position="328"/>
        <end position="369"/>
    </location>
</feature>
<evidence type="ECO:0000256" key="2">
    <source>
        <dbReference type="ARBA" id="ARBA00008017"/>
    </source>
</evidence>
<feature type="region of interest" description="Disordered" evidence="7">
    <location>
        <begin position="550"/>
        <end position="572"/>
    </location>
</feature>
<evidence type="ECO:0000256" key="3">
    <source>
        <dbReference type="ARBA" id="ARBA00022475"/>
    </source>
</evidence>
<keyword evidence="5 8" id="KW-1133">Transmembrane helix</keyword>
<dbReference type="InterPro" id="IPR011066">
    <property type="entry name" value="MscS_channel_C_sf"/>
</dbReference>
<dbReference type="InterPro" id="IPR045276">
    <property type="entry name" value="YbiO_bact"/>
</dbReference>
<sequence length="572" mass="61317">MGLPALDLILHNLVALGVTVVALMLAAQLLLTVLLRISNRVLRSSLLGGEAGAHADAFRRRVKRTTLIVVAVMSALLLMGAAALSFIGLRALGLLKAWFGHLRHEDFAAAGVRLAYAGGILVAAFIANALVRSCVDTLEKVTERSARLEASRALVTEALLRLRTALRTAVTAGAAMLVSLTLSLPAGVHRVVVSAAYVLVALSTCRCAVVVAHLVVDVLFETSNRFSKLESPLKYLGSLTHLSGVTKRAIDYFAYVGAATWVADRLTPDTWISHAGRVGIRIVALFYAARVLVEICLLFIHEIFMNKTAGHTSAEIRQRKTLVPVAVGVLRYGIYFSTIVMVLREFAIDPTPLLAGAGVLGVAVGFGAQSFVGDIVAGFFILFENLLLVGDEVEVSGVRGTVEEIGVRIIKIRDDAGVLHAIPNGQVRKVANHSKVYVKSVVDVYVPYDEDLARIRAMLESVAEETLYAKVGERVRVEVRVQELGQGCVLLRVMGRVPPGKDDDISIALRARILDALRGANIMTAPRPMQVALPESAALRIAPPAAPSQVEQAEMTESGETMPTSIFKPPAA</sequence>
<evidence type="ECO:0000256" key="6">
    <source>
        <dbReference type="ARBA" id="ARBA00023136"/>
    </source>
</evidence>
<dbReference type="InterPro" id="IPR010920">
    <property type="entry name" value="LSM_dom_sf"/>
</dbReference>
<feature type="transmembrane region" description="Helical" evidence="8">
    <location>
        <begin position="321"/>
        <end position="343"/>
    </location>
</feature>
<dbReference type="SUPFAM" id="SSF82689">
    <property type="entry name" value="Mechanosensitive channel protein MscS (YggB), C-terminal domain"/>
    <property type="match status" value="1"/>
</dbReference>
<name>A0ABZ2M234_9BACT</name>
<keyword evidence="6 8" id="KW-0472">Membrane</keyword>
<dbReference type="InterPro" id="IPR023408">
    <property type="entry name" value="MscS_beta-dom_sf"/>
</dbReference>
<keyword evidence="3" id="KW-1003">Cell membrane</keyword>
<accession>A0ABZ2M234</accession>
<feature type="transmembrane region" description="Helical" evidence="8">
    <location>
        <begin position="194"/>
        <end position="220"/>
    </location>
</feature>
<proteinExistence type="inferred from homology"/>
<dbReference type="EMBL" id="CP089984">
    <property type="protein sequence ID" value="WXB15869.1"/>
    <property type="molecule type" value="Genomic_DNA"/>
</dbReference>
<gene>
    <name evidence="11" type="ORF">LZC94_01060</name>
</gene>
<dbReference type="SUPFAM" id="SSF50182">
    <property type="entry name" value="Sm-like ribonucleoproteins"/>
    <property type="match status" value="1"/>
</dbReference>
<evidence type="ECO:0000313" key="12">
    <source>
        <dbReference type="Proteomes" id="UP001370348"/>
    </source>
</evidence>
<feature type="transmembrane region" description="Helical" evidence="8">
    <location>
        <begin position="355"/>
        <end position="383"/>
    </location>
</feature>
<dbReference type="Gene3D" id="1.10.287.1260">
    <property type="match status" value="1"/>
</dbReference>
<evidence type="ECO:0000256" key="5">
    <source>
        <dbReference type="ARBA" id="ARBA00022989"/>
    </source>
</evidence>
<comment type="similarity">
    <text evidence="2">Belongs to the MscS (TC 1.A.23) family.</text>
</comment>
<dbReference type="RefSeq" id="WP_394825503.1">
    <property type="nucleotide sequence ID" value="NZ_CP089984.1"/>
</dbReference>
<dbReference type="PANTHER" id="PTHR30460:SF0">
    <property type="entry name" value="MODERATE CONDUCTANCE MECHANOSENSITIVE CHANNEL YBIO"/>
    <property type="match status" value="1"/>
</dbReference>
<feature type="domain" description="Mechanosensitive ion channel MscS" evidence="9">
    <location>
        <begin position="372"/>
        <end position="435"/>
    </location>
</feature>
<evidence type="ECO:0000259" key="9">
    <source>
        <dbReference type="Pfam" id="PF00924"/>
    </source>
</evidence>
<feature type="transmembrane region" description="Helical" evidence="8">
    <location>
        <begin position="67"/>
        <end position="87"/>
    </location>
</feature>
<organism evidence="11 12">
    <name type="scientific">Pendulispora albinea</name>
    <dbReference type="NCBI Taxonomy" id="2741071"/>
    <lineage>
        <taxon>Bacteria</taxon>
        <taxon>Pseudomonadati</taxon>
        <taxon>Myxococcota</taxon>
        <taxon>Myxococcia</taxon>
        <taxon>Myxococcales</taxon>
        <taxon>Sorangiineae</taxon>
        <taxon>Pendulisporaceae</taxon>
        <taxon>Pendulispora</taxon>
    </lineage>
</organism>
<dbReference type="InterPro" id="IPR011014">
    <property type="entry name" value="MscS_channel_TM-2"/>
</dbReference>
<feature type="transmembrane region" description="Helical" evidence="8">
    <location>
        <begin position="107"/>
        <end position="131"/>
    </location>
</feature>
<dbReference type="PANTHER" id="PTHR30460">
    <property type="entry name" value="MODERATE CONDUCTANCE MECHANOSENSITIVE CHANNEL YBIO"/>
    <property type="match status" value="1"/>
</dbReference>
<dbReference type="InterPro" id="IPR006685">
    <property type="entry name" value="MscS_channel_2nd"/>
</dbReference>
<feature type="transmembrane region" description="Helical" evidence="8">
    <location>
        <begin position="169"/>
        <end position="188"/>
    </location>
</feature>
<dbReference type="Pfam" id="PF21088">
    <property type="entry name" value="MS_channel_1st"/>
    <property type="match status" value="1"/>
</dbReference>
<dbReference type="Gene3D" id="3.30.70.100">
    <property type="match status" value="1"/>
</dbReference>
<evidence type="ECO:0000313" key="11">
    <source>
        <dbReference type="EMBL" id="WXB15869.1"/>
    </source>
</evidence>
<protein>
    <submittedName>
        <fullName evidence="11">Mechanosensitive ion channel family protein</fullName>
    </submittedName>
</protein>
<evidence type="ECO:0000256" key="7">
    <source>
        <dbReference type="SAM" id="MobiDB-lite"/>
    </source>
</evidence>